<dbReference type="InterPro" id="IPR051366">
    <property type="entry name" value="DEF8"/>
</dbReference>
<dbReference type="PANTHER" id="PTHR12326:SF3">
    <property type="entry name" value="DIFFERENTIALLY EXPRESSED IN FDCP 8 HOMOLOG"/>
    <property type="match status" value="1"/>
</dbReference>
<dbReference type="InterPro" id="IPR025258">
    <property type="entry name" value="RH_dom"/>
</dbReference>
<evidence type="ECO:0000256" key="2">
    <source>
        <dbReference type="ARBA" id="ARBA00022737"/>
    </source>
</evidence>
<dbReference type="Pfam" id="PF13901">
    <property type="entry name" value="RH_dom"/>
    <property type="match status" value="1"/>
</dbReference>
<keyword evidence="6" id="KW-1133">Transmembrane helix</keyword>
<dbReference type="GO" id="GO:0008270">
    <property type="term" value="F:zinc ion binding"/>
    <property type="evidence" value="ECO:0007669"/>
    <property type="project" value="UniProtKB-KW"/>
</dbReference>
<dbReference type="EMBL" id="BX538353">
    <property type="protein sequence ID" value="CAD98336.1"/>
    <property type="molecule type" value="Genomic_DNA"/>
</dbReference>
<keyword evidence="6 8" id="KW-0812">Transmembrane</keyword>
<proteinExistence type="predicted"/>
<dbReference type="VEuPathDB" id="CryptoDB:CPATCC_0016840"/>
<dbReference type="PANTHER" id="PTHR12326">
    <property type="entry name" value="PLECKSTRIN HOMOLOGY DOMAIN CONTAINING PROTEIN"/>
    <property type="match status" value="1"/>
</dbReference>
<keyword evidence="2" id="KW-0677">Repeat</keyword>
<evidence type="ECO:0000313" key="9">
    <source>
        <dbReference type="Proteomes" id="UP000242991"/>
    </source>
</evidence>
<evidence type="ECO:0000256" key="6">
    <source>
        <dbReference type="SAM" id="Phobius"/>
    </source>
</evidence>
<keyword evidence="6" id="KW-0472">Membrane</keyword>
<evidence type="ECO:0000256" key="3">
    <source>
        <dbReference type="ARBA" id="ARBA00022771"/>
    </source>
</evidence>
<accession>A0A7G2HIW4</accession>
<evidence type="ECO:0000256" key="1">
    <source>
        <dbReference type="ARBA" id="ARBA00022723"/>
    </source>
</evidence>
<feature type="transmembrane region" description="Helical" evidence="6">
    <location>
        <begin position="108"/>
        <end position="134"/>
    </location>
</feature>
<evidence type="ECO:0000313" key="8">
    <source>
        <dbReference type="EMBL" id="CAD98336.1"/>
    </source>
</evidence>
<evidence type="ECO:0000256" key="4">
    <source>
        <dbReference type="ARBA" id="ARBA00022833"/>
    </source>
</evidence>
<dbReference type="Proteomes" id="UP000242991">
    <property type="component" value="Chromosome 6"/>
</dbReference>
<organism evidence="8 9">
    <name type="scientific">Cryptosporidium parvum</name>
    <dbReference type="NCBI Taxonomy" id="5807"/>
    <lineage>
        <taxon>Eukaryota</taxon>
        <taxon>Sar</taxon>
        <taxon>Alveolata</taxon>
        <taxon>Apicomplexa</taxon>
        <taxon>Conoidasida</taxon>
        <taxon>Coccidia</taxon>
        <taxon>Eucoccidiorida</taxon>
        <taxon>Eimeriorina</taxon>
        <taxon>Cryptosporidiidae</taxon>
        <taxon>Cryptosporidium</taxon>
    </lineage>
</organism>
<keyword evidence="5" id="KW-0175">Coiled coil</keyword>
<keyword evidence="3" id="KW-0863">Zinc-finger</keyword>
<sequence>MTDFVTKKLEVENKASKSENSEEIDLNNKETFVNQVVSDENTICTRGTESSIFTILRNSRREHFFDARIKLYKEKLSLMEKEGKMKFSKGINSRKSMQRCCKMNKYQIYRILITILGVFFMLLALFGVSFLLLLPKIAEIQIRNSKMDIQEINVFQISRQNGETSFEVDSILAIDKVSKYKTEFIHSLMQISYGIKGEETKSLGELYISQMSVNEDGILKARGRFTIRNNESLNELINYMTSSLNVNNKDEAIEKNITFYGKGLMSLRIFGILLNNINVDRELSYSSVYGLNGTSERSSINGKEVRDRVSSDNAPLSNKNGLKIHNIWLNSHKMGGMRLNLELELDFQRLIGDNSEKKSEKSFFLPKLHMENIGNLRFDVIYRNELITQITWYDANLKSGNNLWSISLDFPEKLNNGHKDMIMKIIQKDDISKEILTIKGDSSGTEAFSDVFNDFEMKIPFSILKSIIESEFNGINPGKTQSDIIERVIQFINVSHIEILQDSDDLNVLARIKIGYINPLGDSLPITLNTMVLNSELTDQSNYYGDITLSLKEIKKDQASSFRNLQEANRNSFTIISMIDTNNNSHLQRRVPRMQPKYESNIEKNEQLSEDQHINKCKVKDFDEINEPLKLNPCYNIQEYDMDLKINTDKVNQKIKSRWLESIVFNNRKLRIMNSKINANVTSIFGESDFNGIFIQRNLLNNKNKIQLTGIDDTPLEDDDYNFDDYYKEDEDESEGTAETFNVKNFASLIDANNVKILGEGFNNSWITKVKIDYTDAISKLGLDKLDVGAVGILISFENKNIGFIGTNNFKVEKNSSLELLGVIKPDIDPNTHEINNSLTQFIKFIITGDKSEIQGKSFGLEFKTNENGKDYCLKYFNYPKYLSEEEFNIWIKNEKFPPINENVKSPNKKKKGWIGKLLNGQKIEIPVTIFDDFTELNIQKYIDKGMNNNSNLIKESLCRVQTIFNDDIKAENSLDSDRKEIKKAINDKLKEKNIELSNIIFQIFMANRENDLELPIEGVFDLKVPNIISKELFMSILSINYKLNIFEKNSKRNILEFEHKQDFQQTNMENNHQSSRNKEKTENLDMKFNFQDSTLKLYDESNQFANTLYSLLYLPKLITEKISDLVIKSTIDIGVMSSIGILKLNNIILTADLRIPECKKNKTLQNDQLESSINSIFKVESIQIQKIRLILPPRGIDIQLNTVINIPNYVESMKIDVIMGQCVFELKNQEDHLLAIIKTPRQVIIGNNRITESVCHGFVPAKSWLPMMNLIGNEENNEEKLHIKAINTPHGIPYWLVPVFEFLKLPASSTLSSLDSAEIYNFMDDIYLAEFHGFIDEKTWEIAKLILENGGTLEKYSHLRDLIEIVRICILHGILIGINYLNKSEDNYKYDYGSLYHFVRIFPELNELGKVDDMCFLSFLLMNKVFTGFLESIKNPSSKWNQRITMYYHHASILRYSEFLKEFILIINSFENCLRIKNFHIPNNWMTYFAKLSLRWNNFGNDQTTEISIINENFKNIKYKTKQYNHHDQKILKNLTNINDIEIDSKSTLSILLKQEFEQKINFKDYNIFDDRAFISKSSILNSNNELDPDILSDNNDHIVVYNERNIQDIEDLLGDMWCPMFDYSPISEKLYLENEEENFVNYDNENNNNNNNNDNNNEYNKLQEKDEKNNIELNNIYNYEDINHYININNESDLSNFKINYELKLIKNDNNELKERYLSYYHIPLNKQEERLILELQDYKCFTKHCENILEFDQESKLNFCCFTGYYYCDYCYGSNTCSILPGLLAKYGNLTPVPVSIKSKEKLKSLENIPLIKIHSLTAEIWESNKYIKQLVYLKSYLSSLLIMNDNNNNNNNKCQYKESIKRRLLREYDIIYQFGRYEYFSVNQLTEIAYEIFSQEVTMYSNETNIQITVREMKNIAINWRKHLLKFGNGEEIIQRLKVNKKALLVSGETEDYKGCTNDIIEYAVILSNIYKFKEIRILLSEVSEILYGNFISLSLSRINGAIIQIVRLSKKSLKEGFQWLISMEENTGNENYYSEFSNIYRGNDNFGMNFSNNIYDLVFVYSGPVKFSKNDINIDNNTNIENEAVNGPFFLISKGKKNDKDEYDYDDYISFSDFDRMILETNSNNKGNLTCFLDCNYSYMFLSDYTKGEEYCNNNNNNNNSNYENIRFNHHRISTMPEINNNNNNKDLLNINPNKTSYYKKRDLSVIILASCSSSIQDSQEIKLCSNNGIGLSIIYRRLFSYFIQSIIRYHFENIINKDNNQNFQLIPRITLKSLIEEISRNMFHYLTKNHLKNQIPILLASVGISTQDNILLNNDMNNINMMNYLNDGDYIIGNFDQKNKINSNISLSSSNNIMNFNKFPIKNLNMGNNKRIYNNNNNNNCYMYQRNIPNISISPNSNSNLIQEINQLRSELSYLKQTINSENIARNFNYNENNYNRINNGYKSYCPVQIFNSDTIFKKSVKPSSTITHHRTFTSK</sequence>
<name>A0A7G2HIW4_CRYPV</name>
<feature type="coiled-coil region" evidence="5">
    <location>
        <begin position="1634"/>
        <end position="1667"/>
    </location>
</feature>
<feature type="domain" description="Rubicon Homology" evidence="7">
    <location>
        <begin position="1762"/>
        <end position="1906"/>
    </location>
</feature>
<dbReference type="VEuPathDB" id="CryptoDB:CPATCC_0016850"/>
<reference evidence="8 9" key="1">
    <citation type="journal article" date="2003" name="Genome Res.">
        <title>Integrated mapping, chromosomal sequencing and sequence analysis of Cryptosporidium parvum.</title>
        <authorList>
            <person name="Bankier A.T."/>
            <person name="Spriggs H.F."/>
            <person name="Fartmann B."/>
            <person name="Konfortov B.A."/>
            <person name="Madera M."/>
            <person name="Vogel C."/>
            <person name="Teichmann S.A."/>
            <person name="Ivens A."/>
            <person name="Dear P.H."/>
        </authorList>
    </citation>
    <scope>NUCLEOTIDE SEQUENCE [LARGE SCALE GENOMIC DNA]</scope>
    <source>
        <strain evidence="8 9">Iowa</strain>
    </source>
</reference>
<evidence type="ECO:0000259" key="7">
    <source>
        <dbReference type="Pfam" id="PF13901"/>
    </source>
</evidence>
<gene>
    <name evidence="8" type="ORF">1MB.787</name>
</gene>
<keyword evidence="1" id="KW-0479">Metal-binding</keyword>
<keyword evidence="4" id="KW-0862">Zinc</keyword>
<protein>
    <submittedName>
        <fullName evidence="8">Conserved hypothetical transmembrane protein</fullName>
    </submittedName>
</protein>
<dbReference type="VEuPathDB" id="CryptoDB:CPATCC_0016830"/>
<evidence type="ECO:0000256" key="5">
    <source>
        <dbReference type="SAM" id="Coils"/>
    </source>
</evidence>